<evidence type="ECO:0000256" key="2">
    <source>
        <dbReference type="ARBA" id="ARBA00022703"/>
    </source>
</evidence>
<dbReference type="GO" id="GO:0006508">
    <property type="term" value="P:proteolysis"/>
    <property type="evidence" value="ECO:0007669"/>
    <property type="project" value="InterPro"/>
</dbReference>
<dbReference type="InterPro" id="IPR011600">
    <property type="entry name" value="Pept_C14_caspase"/>
</dbReference>
<dbReference type="SUPFAM" id="SSF52129">
    <property type="entry name" value="Caspase-like"/>
    <property type="match status" value="1"/>
</dbReference>
<dbReference type="Proteomes" id="UP001218218">
    <property type="component" value="Unassembled WGS sequence"/>
</dbReference>
<keyword evidence="2" id="KW-0053">Apoptosis</keyword>
<dbReference type="GO" id="GO:0004197">
    <property type="term" value="F:cysteine-type endopeptidase activity"/>
    <property type="evidence" value="ECO:0007669"/>
    <property type="project" value="InterPro"/>
</dbReference>
<evidence type="ECO:0000313" key="6">
    <source>
        <dbReference type="Proteomes" id="UP001218218"/>
    </source>
</evidence>
<feature type="domain" description="Peptidase C14 caspase" evidence="4">
    <location>
        <begin position="36"/>
        <end position="275"/>
    </location>
</feature>
<keyword evidence="3" id="KW-0788">Thiol protease</keyword>
<comment type="similarity">
    <text evidence="1">Belongs to the peptidase C14B family.</text>
</comment>
<dbReference type="Gene3D" id="3.40.50.1460">
    <property type="match status" value="1"/>
</dbReference>
<name>A0AAD6Z0M6_9AGAR</name>
<sequence>MQKLCRIFKHSEVEDSQSADRFPNENAKSRLPPPLYALIIGINEYTSVRNLNGAVADALNMKKYLKEDLRVPESQIHFLSDAQATREAIIKGLQDLIADERIHKSDPIVIFYAGHGGEADNPWESNDSKIQMLIPHDFDGKKIHGIPDRTIGVLLSSMADKWDHNITVIFDCCHSSSGTRTDDPESGLLARVTSVPDDIPPNLDDNIWSRYRGPATAPSFLHHGLRSHILLAACGADEYAYEMDGQGLFTKALLETLFHVGTQYITYNELWRRICLTPVKQNPQCEGHYKHRILFNSKALSHRRIPFNVRKEGDKYVISGGTARGIDIGDEFTLYRKLDSTQKSSPLGTFVVSAAGPFESTIKPLRIVRFKDFESALALQTRVGTQQDLRVYIPENKTLTKLFNPLDKEFLPPDRPRILRVGKEEAELGIEMNNQRVVFEVLDKHVTKFGLRRIPFSIKANMGALSYILDSAARFHWHLRRTDRDESIKLSDHVQLELREVVKREANLDDLTWVVEPVGNSLVHDGVINVVEDPKTMYGIKIQNDSALPLYAALFYFNVNDLSIEPLYQPVHAGQYKVDPPLRPKGSITIGYGSGGEVPRTFTLLEGHNVEIGFLKLFLSTEYVDLSDIQQSSPFTIKRPVSRVSDFSTISTWDTIVITFFLRKR</sequence>
<keyword evidence="3" id="KW-0645">Protease</keyword>
<proteinExistence type="inferred from homology"/>
<evidence type="ECO:0000256" key="1">
    <source>
        <dbReference type="ARBA" id="ARBA00009005"/>
    </source>
</evidence>
<dbReference type="InterPro" id="IPR029030">
    <property type="entry name" value="Caspase-like_dom_sf"/>
</dbReference>
<keyword evidence="6" id="KW-1185">Reference proteome</keyword>
<comment type="caution">
    <text evidence="5">The sequence shown here is derived from an EMBL/GenBank/DDBJ whole genome shotgun (WGS) entry which is preliminary data.</text>
</comment>
<protein>
    <submittedName>
        <fullName evidence="5">Caspase domain-containing protein</fullName>
    </submittedName>
</protein>
<dbReference type="PANTHER" id="PTHR48104:SF30">
    <property type="entry name" value="METACASPASE-1"/>
    <property type="match status" value="1"/>
</dbReference>
<evidence type="ECO:0000256" key="3">
    <source>
        <dbReference type="ARBA" id="ARBA00022807"/>
    </source>
</evidence>
<dbReference type="PANTHER" id="PTHR48104">
    <property type="entry name" value="METACASPASE-4"/>
    <property type="match status" value="1"/>
</dbReference>
<organism evidence="5 6">
    <name type="scientific">Mycena albidolilacea</name>
    <dbReference type="NCBI Taxonomy" id="1033008"/>
    <lineage>
        <taxon>Eukaryota</taxon>
        <taxon>Fungi</taxon>
        <taxon>Dikarya</taxon>
        <taxon>Basidiomycota</taxon>
        <taxon>Agaricomycotina</taxon>
        <taxon>Agaricomycetes</taxon>
        <taxon>Agaricomycetidae</taxon>
        <taxon>Agaricales</taxon>
        <taxon>Marasmiineae</taxon>
        <taxon>Mycenaceae</taxon>
        <taxon>Mycena</taxon>
    </lineage>
</organism>
<dbReference type="EMBL" id="JARIHO010000114">
    <property type="protein sequence ID" value="KAJ7302586.1"/>
    <property type="molecule type" value="Genomic_DNA"/>
</dbReference>
<gene>
    <name evidence="5" type="ORF">DFH08DRAFT_989032</name>
</gene>
<accession>A0AAD6Z0M6</accession>
<dbReference type="Pfam" id="PF00656">
    <property type="entry name" value="Peptidase_C14"/>
    <property type="match status" value="1"/>
</dbReference>
<evidence type="ECO:0000313" key="5">
    <source>
        <dbReference type="EMBL" id="KAJ7302586.1"/>
    </source>
</evidence>
<dbReference type="GO" id="GO:0005737">
    <property type="term" value="C:cytoplasm"/>
    <property type="evidence" value="ECO:0007669"/>
    <property type="project" value="TreeGrafter"/>
</dbReference>
<dbReference type="AlphaFoldDB" id="A0AAD6Z0M6"/>
<keyword evidence="3" id="KW-0378">Hydrolase</keyword>
<dbReference type="InterPro" id="IPR050452">
    <property type="entry name" value="Metacaspase"/>
</dbReference>
<evidence type="ECO:0000259" key="4">
    <source>
        <dbReference type="Pfam" id="PF00656"/>
    </source>
</evidence>
<dbReference type="GO" id="GO:0006915">
    <property type="term" value="P:apoptotic process"/>
    <property type="evidence" value="ECO:0007669"/>
    <property type="project" value="UniProtKB-KW"/>
</dbReference>
<reference evidence="5" key="1">
    <citation type="submission" date="2023-03" db="EMBL/GenBank/DDBJ databases">
        <title>Massive genome expansion in bonnet fungi (Mycena s.s.) driven by repeated elements and novel gene families across ecological guilds.</title>
        <authorList>
            <consortium name="Lawrence Berkeley National Laboratory"/>
            <person name="Harder C.B."/>
            <person name="Miyauchi S."/>
            <person name="Viragh M."/>
            <person name="Kuo A."/>
            <person name="Thoen E."/>
            <person name="Andreopoulos B."/>
            <person name="Lu D."/>
            <person name="Skrede I."/>
            <person name="Drula E."/>
            <person name="Henrissat B."/>
            <person name="Morin E."/>
            <person name="Kohler A."/>
            <person name="Barry K."/>
            <person name="LaButti K."/>
            <person name="Morin E."/>
            <person name="Salamov A."/>
            <person name="Lipzen A."/>
            <person name="Mereny Z."/>
            <person name="Hegedus B."/>
            <person name="Baldrian P."/>
            <person name="Stursova M."/>
            <person name="Weitz H."/>
            <person name="Taylor A."/>
            <person name="Grigoriev I.V."/>
            <person name="Nagy L.G."/>
            <person name="Martin F."/>
            <person name="Kauserud H."/>
        </authorList>
    </citation>
    <scope>NUCLEOTIDE SEQUENCE</scope>
    <source>
        <strain evidence="5">CBHHK002</strain>
    </source>
</reference>